<name>A0A166FBR2_9AGAM</name>
<sequence>MLVEHAHGHELRALARFQLLELHQPVFFRGFEERGRRFVEGFLMSIGVVASGEHGRPFVCQRLHWLYTCNRPDTLTLSGKRRVDVQTRGDRRSLPSQPQQIYLPLYSTSEPLARLDISVHLCTQTSCSQPEENALTTFVLFVPSLSADQLSRRRFKSVISTACVSAQGMIPAEETVEMFTALLTSPDGSMGLSEFEMIMHIAGCGNATVLSAIQNAQQWL</sequence>
<gene>
    <name evidence="1" type="ORF">FIBSPDRAFT_56916</name>
</gene>
<evidence type="ECO:0000313" key="2">
    <source>
        <dbReference type="Proteomes" id="UP000076532"/>
    </source>
</evidence>
<dbReference type="AlphaFoldDB" id="A0A166FBR2"/>
<evidence type="ECO:0000313" key="1">
    <source>
        <dbReference type="EMBL" id="KZP16636.1"/>
    </source>
</evidence>
<protein>
    <recommendedName>
        <fullName evidence="3">EF-hand domain-containing protein</fullName>
    </recommendedName>
</protein>
<dbReference type="EMBL" id="KV417591">
    <property type="protein sequence ID" value="KZP16636.1"/>
    <property type="molecule type" value="Genomic_DNA"/>
</dbReference>
<organism evidence="1 2">
    <name type="scientific">Athelia psychrophila</name>
    <dbReference type="NCBI Taxonomy" id="1759441"/>
    <lineage>
        <taxon>Eukaryota</taxon>
        <taxon>Fungi</taxon>
        <taxon>Dikarya</taxon>
        <taxon>Basidiomycota</taxon>
        <taxon>Agaricomycotina</taxon>
        <taxon>Agaricomycetes</taxon>
        <taxon>Agaricomycetidae</taxon>
        <taxon>Atheliales</taxon>
        <taxon>Atheliaceae</taxon>
        <taxon>Athelia</taxon>
    </lineage>
</organism>
<keyword evidence="2" id="KW-1185">Reference proteome</keyword>
<evidence type="ECO:0008006" key="3">
    <source>
        <dbReference type="Google" id="ProtNLM"/>
    </source>
</evidence>
<dbReference type="OrthoDB" id="2530165at2759"/>
<accession>A0A166FBR2</accession>
<dbReference type="Proteomes" id="UP000076532">
    <property type="component" value="Unassembled WGS sequence"/>
</dbReference>
<proteinExistence type="predicted"/>
<reference evidence="1 2" key="1">
    <citation type="journal article" date="2016" name="Mol. Biol. Evol.">
        <title>Comparative Genomics of Early-Diverging Mushroom-Forming Fungi Provides Insights into the Origins of Lignocellulose Decay Capabilities.</title>
        <authorList>
            <person name="Nagy L.G."/>
            <person name="Riley R."/>
            <person name="Tritt A."/>
            <person name="Adam C."/>
            <person name="Daum C."/>
            <person name="Floudas D."/>
            <person name="Sun H."/>
            <person name="Yadav J.S."/>
            <person name="Pangilinan J."/>
            <person name="Larsson K.H."/>
            <person name="Matsuura K."/>
            <person name="Barry K."/>
            <person name="Labutti K."/>
            <person name="Kuo R."/>
            <person name="Ohm R.A."/>
            <person name="Bhattacharya S.S."/>
            <person name="Shirouzu T."/>
            <person name="Yoshinaga Y."/>
            <person name="Martin F.M."/>
            <person name="Grigoriev I.V."/>
            <person name="Hibbett D.S."/>
        </authorList>
    </citation>
    <scope>NUCLEOTIDE SEQUENCE [LARGE SCALE GENOMIC DNA]</scope>
    <source>
        <strain evidence="1 2">CBS 109695</strain>
    </source>
</reference>